<organism evidence="1 2">
    <name type="scientific">Caerostris extrusa</name>
    <name type="common">Bark spider</name>
    <name type="synonym">Caerostris bankana</name>
    <dbReference type="NCBI Taxonomy" id="172846"/>
    <lineage>
        <taxon>Eukaryota</taxon>
        <taxon>Metazoa</taxon>
        <taxon>Ecdysozoa</taxon>
        <taxon>Arthropoda</taxon>
        <taxon>Chelicerata</taxon>
        <taxon>Arachnida</taxon>
        <taxon>Araneae</taxon>
        <taxon>Araneomorphae</taxon>
        <taxon>Entelegynae</taxon>
        <taxon>Araneoidea</taxon>
        <taxon>Araneidae</taxon>
        <taxon>Caerostris</taxon>
    </lineage>
</organism>
<reference evidence="1 2" key="1">
    <citation type="submission" date="2021-06" db="EMBL/GenBank/DDBJ databases">
        <title>Caerostris extrusa draft genome.</title>
        <authorList>
            <person name="Kono N."/>
            <person name="Arakawa K."/>
        </authorList>
    </citation>
    <scope>NUCLEOTIDE SEQUENCE [LARGE SCALE GENOMIC DNA]</scope>
</reference>
<gene>
    <name evidence="1" type="ORF">CEXT_761071</name>
</gene>
<proteinExistence type="predicted"/>
<protein>
    <submittedName>
        <fullName evidence="1">Uncharacterized protein</fullName>
    </submittedName>
</protein>
<keyword evidence="2" id="KW-1185">Reference proteome</keyword>
<accession>A0AAV4Q8U9</accession>
<dbReference type="Proteomes" id="UP001054945">
    <property type="component" value="Unassembled WGS sequence"/>
</dbReference>
<evidence type="ECO:0000313" key="2">
    <source>
        <dbReference type="Proteomes" id="UP001054945"/>
    </source>
</evidence>
<evidence type="ECO:0000313" key="1">
    <source>
        <dbReference type="EMBL" id="GIY06458.1"/>
    </source>
</evidence>
<comment type="caution">
    <text evidence="1">The sequence shown here is derived from an EMBL/GenBank/DDBJ whole genome shotgun (WGS) entry which is preliminary data.</text>
</comment>
<dbReference type="EMBL" id="BPLR01005961">
    <property type="protein sequence ID" value="GIY06458.1"/>
    <property type="molecule type" value="Genomic_DNA"/>
</dbReference>
<sequence length="76" mass="8363">MKALSLLKELKEDLLKDNGRQMFPIKEGILGFNGTVFKPITAMTYSSTFGCQRPWKDVVSGNPIFNGAEGRDGILA</sequence>
<name>A0AAV4Q8U9_CAEEX</name>
<dbReference type="AlphaFoldDB" id="A0AAV4Q8U9"/>